<dbReference type="InterPro" id="IPR020843">
    <property type="entry name" value="ER"/>
</dbReference>
<dbReference type="Pfam" id="PF08240">
    <property type="entry name" value="ADH_N"/>
    <property type="match status" value="1"/>
</dbReference>
<keyword evidence="3" id="KW-1185">Reference proteome</keyword>
<evidence type="ECO:0000313" key="2">
    <source>
        <dbReference type="EMBL" id="GAA1924333.1"/>
    </source>
</evidence>
<dbReference type="SMART" id="SM00829">
    <property type="entry name" value="PKS_ER"/>
    <property type="match status" value="1"/>
</dbReference>
<dbReference type="EMBL" id="BAAAOF010000002">
    <property type="protein sequence ID" value="GAA1924333.1"/>
    <property type="molecule type" value="Genomic_DNA"/>
</dbReference>
<dbReference type="PANTHER" id="PTHR44013:SF1">
    <property type="entry name" value="ZINC-TYPE ALCOHOL DEHYDROGENASE-LIKE PROTEIN C16A3.02C"/>
    <property type="match status" value="1"/>
</dbReference>
<dbReference type="RefSeq" id="WP_248146966.1">
    <property type="nucleotide sequence ID" value="NZ_BAAAOF010000002.1"/>
</dbReference>
<name>A0ABP5B0E9_9MICO</name>
<evidence type="ECO:0000259" key="1">
    <source>
        <dbReference type="SMART" id="SM00829"/>
    </source>
</evidence>
<dbReference type="PANTHER" id="PTHR44013">
    <property type="entry name" value="ZINC-TYPE ALCOHOL DEHYDROGENASE-LIKE PROTEIN C16A3.02C"/>
    <property type="match status" value="1"/>
</dbReference>
<evidence type="ECO:0000313" key="3">
    <source>
        <dbReference type="Proteomes" id="UP001501343"/>
    </source>
</evidence>
<dbReference type="Gene3D" id="3.40.50.720">
    <property type="entry name" value="NAD(P)-binding Rossmann-like Domain"/>
    <property type="match status" value="1"/>
</dbReference>
<dbReference type="Pfam" id="PF13602">
    <property type="entry name" value="ADH_zinc_N_2"/>
    <property type="match status" value="1"/>
</dbReference>
<reference evidence="3" key="1">
    <citation type="journal article" date="2019" name="Int. J. Syst. Evol. Microbiol.">
        <title>The Global Catalogue of Microorganisms (GCM) 10K type strain sequencing project: providing services to taxonomists for standard genome sequencing and annotation.</title>
        <authorList>
            <consortium name="The Broad Institute Genomics Platform"/>
            <consortium name="The Broad Institute Genome Sequencing Center for Infectious Disease"/>
            <person name="Wu L."/>
            <person name="Ma J."/>
        </authorList>
    </citation>
    <scope>NUCLEOTIDE SEQUENCE [LARGE SCALE GENOMIC DNA]</scope>
    <source>
        <strain evidence="3">JCM 14900</strain>
    </source>
</reference>
<dbReference type="InterPro" id="IPR036291">
    <property type="entry name" value="NAD(P)-bd_dom_sf"/>
</dbReference>
<dbReference type="InterPro" id="IPR052733">
    <property type="entry name" value="Chloroplast_QOR"/>
</dbReference>
<gene>
    <name evidence="2" type="ORF">GCM10009775_15820</name>
</gene>
<proteinExistence type="predicted"/>
<dbReference type="SUPFAM" id="SSF51735">
    <property type="entry name" value="NAD(P)-binding Rossmann-fold domains"/>
    <property type="match status" value="1"/>
</dbReference>
<dbReference type="Proteomes" id="UP001501343">
    <property type="component" value="Unassembled WGS sequence"/>
</dbReference>
<comment type="caution">
    <text evidence="2">The sequence shown here is derived from an EMBL/GenBank/DDBJ whole genome shotgun (WGS) entry which is preliminary data.</text>
</comment>
<dbReference type="SUPFAM" id="SSF50129">
    <property type="entry name" value="GroES-like"/>
    <property type="match status" value="1"/>
</dbReference>
<sequence>MTITTDTMTAWRQNVYGGADTVLAETIPVPRPRKGEVLVRFEAASINSGDIHLMQGEPRLVRLVFGVRRPRVHGRGMDLVGRIVAVGEGVDAFAPGDRVVGSGDGTLAEYVAIKASRVSRVPDGLAPEIAACLPIAGNTAVTVLDACRVGQNSRVLVIGAGGGVGTLTVQLAADRGAEVWATCGARAESLLRELGASRTFDYRTLALSSLPAGSFDAIVDIAGEPPLENLRALLARGGTVALVGGEGGRVLGPIPRMIRSLFAARPGRRFRSITAVTKTPVTARLAELATSGRLTPAIERTYALAEAGAALAHVESGRTVGKVVVTA</sequence>
<feature type="domain" description="Enoyl reductase (ER)" evidence="1">
    <location>
        <begin position="17"/>
        <end position="325"/>
    </location>
</feature>
<dbReference type="Gene3D" id="3.90.180.10">
    <property type="entry name" value="Medium-chain alcohol dehydrogenases, catalytic domain"/>
    <property type="match status" value="1"/>
</dbReference>
<protein>
    <submittedName>
        <fullName evidence="2">NAD(P)-dependent alcohol dehydrogenase</fullName>
    </submittedName>
</protein>
<dbReference type="InterPro" id="IPR013154">
    <property type="entry name" value="ADH-like_N"/>
</dbReference>
<organism evidence="2 3">
    <name type="scientific">Microbacterium aoyamense</name>
    <dbReference type="NCBI Taxonomy" id="344166"/>
    <lineage>
        <taxon>Bacteria</taxon>
        <taxon>Bacillati</taxon>
        <taxon>Actinomycetota</taxon>
        <taxon>Actinomycetes</taxon>
        <taxon>Micrococcales</taxon>
        <taxon>Microbacteriaceae</taxon>
        <taxon>Microbacterium</taxon>
    </lineage>
</organism>
<dbReference type="InterPro" id="IPR011032">
    <property type="entry name" value="GroES-like_sf"/>
</dbReference>
<dbReference type="CDD" id="cd08267">
    <property type="entry name" value="MDR1"/>
    <property type="match status" value="1"/>
</dbReference>
<accession>A0ABP5B0E9</accession>